<keyword evidence="11" id="KW-1185">Reference proteome</keyword>
<protein>
    <submittedName>
        <fullName evidence="10">Murein biosynthesis integral membrane protein MurJ</fullName>
    </submittedName>
</protein>
<sequence>MSAEASRPSVLRSSAVMAAGTMVSRVLGLVRTILLAGVLGATTPVGNAFATANTLPNMIYILLAGGVLNAVLVPQMARALKHDDGGQGYTDKLLTLAMSILLVVTIVFTVSAPLAYFVMDFSGATPTTLGIAFAYICIPQIMFYGIYTLLGENLNARGRFGAFMWSPVLANVVAIAGLVWFWLGTHPDEVADPERWTWKMIAVLAGSATLGIVAQALVLIIPLRRAGYTFRPNFHFRGVGLRTASTIAIWAFAAVIVQQFGLIVSTNVLNAVPEGFGGTLAQQTAFLLFMLPHSIVTISLVTALYTRLSHAAAEGRTTAVKDDLDTGLRLSSLASIAVTVGSLVLVRPLTEAVWGPVDGAAIGTMTIAMMLGLVPFTVCVLVQRVFYAYEDAKTPFWMQLGCTAVAVVLTMFALLLPNAWMGPGVAFAQSVSYLVQAVMGWFLLQRRIGHIPITGAVRTYLRLTVAALVAASVAAIARFGIESVLGDGRTGNMVTVLVGGGLFLLVYMTLGRRFGVSEINQLLDPVLSRIPGRARPAATPAEPQSGTPEQNEQTEQMLDEAATGETVAAAAIPPERRYFAPDADSTQTVPVGGQDYSGSARPLDLRMPLPRVTARVDRPNSDDHTPSHTRNGSPENPRSAADAPTNLRMGQAAAGQTPTGAHETAATNRSTNEGEHVQGIESGQELAGRYLVRQAIASTDLKQVWTATDQTLSRDVTVTVFDANGEHAAAALDSARRAAAVEDRHLPRVLDVGTQDDISYVVSEALGGSESIASMLQFEPLPAEEARRMVGEAATGLHVAAGRGLHHLALTPHEIVRGRDGSVYVLGTATESALAGADDVPSADASRQDTVGLVQVLYAALTGKWPGEDEVRGVPSAARNSDGDVAPATSLRRNVPKDMNSLCLAVLGDDAGPRTPGELAAQLAPWSSEIVRDEPQEKSVAARPDNTDELSKAGAGTTGAAGAAGAVALGASAATGRTSSVAGGSDHNGIDDSSDDTAHFTPAPTDPDATHTFDATAMADRRREDDDYDPSFSELDPPLPMLNTGHDDPDHDTSKLALAIVAAFLVAALVLGIIGIRGLFTGGGDDADSASQRPGVTTSAPSGSGTSGAGSPSTPSTPRGQKLPVQSVTSFDPQGDGDERNELARNVLDGNVDTVWMSQVYGRADYQGGRKKGAGLLLDLGKPTRVGSVKIHTVNNPSTIQVFVTDRKDSVEGLQPFGEMTDKVGEYTVTGKTPVTGRYVILWVTKLAAGNLGGFRERIAEVEVLS</sequence>
<dbReference type="GO" id="GO:0034204">
    <property type="term" value="P:lipid translocation"/>
    <property type="evidence" value="ECO:0007669"/>
    <property type="project" value="TreeGrafter"/>
</dbReference>
<feature type="transmembrane region" description="Helical" evidence="9">
    <location>
        <begin position="396"/>
        <end position="420"/>
    </location>
</feature>
<keyword evidence="6 9" id="KW-1133">Transmembrane helix</keyword>
<dbReference type="InterPro" id="IPR008979">
    <property type="entry name" value="Galactose-bd-like_sf"/>
</dbReference>
<proteinExistence type="predicted"/>
<dbReference type="PRINTS" id="PR01806">
    <property type="entry name" value="VIRFACTRMVIN"/>
</dbReference>
<dbReference type="NCBIfam" id="TIGR01695">
    <property type="entry name" value="murJ_mviN"/>
    <property type="match status" value="1"/>
</dbReference>
<accession>A0A542ECG7</accession>
<feature type="transmembrane region" description="Helical" evidence="9">
    <location>
        <begin position="366"/>
        <end position="389"/>
    </location>
</feature>
<evidence type="ECO:0000256" key="7">
    <source>
        <dbReference type="ARBA" id="ARBA00023136"/>
    </source>
</evidence>
<keyword evidence="3 9" id="KW-0812">Transmembrane</keyword>
<keyword evidence="7 9" id="KW-0472">Membrane</keyword>
<dbReference type="SUPFAM" id="SSF56112">
    <property type="entry name" value="Protein kinase-like (PK-like)"/>
    <property type="match status" value="1"/>
</dbReference>
<evidence type="ECO:0000256" key="1">
    <source>
        <dbReference type="ARBA" id="ARBA00004651"/>
    </source>
</evidence>
<name>A0A542ECG7_9MICO</name>
<dbReference type="GO" id="GO:0015648">
    <property type="term" value="F:lipid-linked peptidoglycan transporter activity"/>
    <property type="evidence" value="ECO:0007669"/>
    <property type="project" value="TreeGrafter"/>
</dbReference>
<dbReference type="Gene3D" id="2.60.120.260">
    <property type="entry name" value="Galactose-binding domain-like"/>
    <property type="match status" value="1"/>
</dbReference>
<feature type="transmembrane region" description="Helical" evidence="9">
    <location>
        <begin position="285"/>
        <end position="306"/>
    </location>
</feature>
<dbReference type="EMBL" id="VFMO01000001">
    <property type="protein sequence ID" value="TQJ13005.1"/>
    <property type="molecule type" value="Genomic_DNA"/>
</dbReference>
<evidence type="ECO:0000256" key="4">
    <source>
        <dbReference type="ARBA" id="ARBA00022960"/>
    </source>
</evidence>
<dbReference type="Proteomes" id="UP000320806">
    <property type="component" value="Unassembled WGS sequence"/>
</dbReference>
<feature type="region of interest" description="Disordered" evidence="8">
    <location>
        <begin position="1086"/>
        <end position="1145"/>
    </location>
</feature>
<feature type="compositionally biased region" description="Low complexity" evidence="8">
    <location>
        <begin position="1094"/>
        <end position="1118"/>
    </location>
</feature>
<dbReference type="Gene3D" id="1.10.510.10">
    <property type="entry name" value="Transferase(Phosphotransferase) domain 1"/>
    <property type="match status" value="1"/>
</dbReference>
<dbReference type="CDD" id="cd13123">
    <property type="entry name" value="MATE_MurJ_like"/>
    <property type="match status" value="1"/>
</dbReference>
<dbReference type="InterPro" id="IPR051050">
    <property type="entry name" value="Lipid_II_flippase_MurJ/MviN"/>
</dbReference>
<evidence type="ECO:0000256" key="9">
    <source>
        <dbReference type="SAM" id="Phobius"/>
    </source>
</evidence>
<keyword evidence="4" id="KW-0133">Cell shape</keyword>
<dbReference type="Pfam" id="PF03023">
    <property type="entry name" value="MurJ"/>
    <property type="match status" value="1"/>
</dbReference>
<feature type="transmembrane region" description="Helical" evidence="9">
    <location>
        <begin position="244"/>
        <end position="265"/>
    </location>
</feature>
<feature type="region of interest" description="Disordered" evidence="8">
    <location>
        <begin position="923"/>
        <end position="958"/>
    </location>
</feature>
<dbReference type="Gene3D" id="3.30.200.20">
    <property type="entry name" value="Phosphorylase Kinase, domain 1"/>
    <property type="match status" value="1"/>
</dbReference>
<feature type="region of interest" description="Disordered" evidence="8">
    <location>
        <begin position="533"/>
        <end position="556"/>
    </location>
</feature>
<feature type="region of interest" description="Disordered" evidence="8">
    <location>
        <begin position="977"/>
        <end position="1049"/>
    </location>
</feature>
<dbReference type="InterPro" id="IPR004268">
    <property type="entry name" value="MurJ"/>
</dbReference>
<feature type="compositionally biased region" description="Low complexity" evidence="8">
    <location>
        <begin position="999"/>
        <end position="1017"/>
    </location>
</feature>
<feature type="compositionally biased region" description="Polar residues" evidence="8">
    <location>
        <begin position="542"/>
        <end position="556"/>
    </location>
</feature>
<keyword evidence="2" id="KW-1003">Cell membrane</keyword>
<dbReference type="RefSeq" id="WP_141927266.1">
    <property type="nucleotide sequence ID" value="NZ_BAABCI010000039.1"/>
</dbReference>
<comment type="subcellular location">
    <subcellularLocation>
        <location evidence="1">Cell membrane</location>
        <topology evidence="1">Multi-pass membrane protein</topology>
    </subcellularLocation>
</comment>
<dbReference type="GO" id="GO:0009252">
    <property type="term" value="P:peptidoglycan biosynthetic process"/>
    <property type="evidence" value="ECO:0007669"/>
    <property type="project" value="UniProtKB-KW"/>
</dbReference>
<feature type="transmembrane region" description="Helical" evidence="9">
    <location>
        <begin position="162"/>
        <end position="183"/>
    </location>
</feature>
<feature type="transmembrane region" description="Helical" evidence="9">
    <location>
        <begin position="1056"/>
        <end position="1080"/>
    </location>
</feature>
<feature type="transmembrane region" description="Helical" evidence="9">
    <location>
        <begin position="203"/>
        <end position="223"/>
    </location>
</feature>
<dbReference type="InterPro" id="IPR011009">
    <property type="entry name" value="Kinase-like_dom_sf"/>
</dbReference>
<evidence type="ECO:0000256" key="6">
    <source>
        <dbReference type="ARBA" id="ARBA00022989"/>
    </source>
</evidence>
<feature type="transmembrane region" description="Helical" evidence="9">
    <location>
        <begin position="426"/>
        <end position="444"/>
    </location>
</feature>
<gene>
    <name evidence="10" type="ORF">FB459_0389</name>
</gene>
<evidence type="ECO:0000256" key="2">
    <source>
        <dbReference type="ARBA" id="ARBA00022475"/>
    </source>
</evidence>
<dbReference type="SUPFAM" id="SSF49785">
    <property type="entry name" value="Galactose-binding domain-like"/>
    <property type="match status" value="1"/>
</dbReference>
<evidence type="ECO:0000313" key="11">
    <source>
        <dbReference type="Proteomes" id="UP000320806"/>
    </source>
</evidence>
<dbReference type="GO" id="GO:0005886">
    <property type="term" value="C:plasma membrane"/>
    <property type="evidence" value="ECO:0007669"/>
    <property type="project" value="UniProtKB-SubCell"/>
</dbReference>
<dbReference type="GO" id="GO:0008360">
    <property type="term" value="P:regulation of cell shape"/>
    <property type="evidence" value="ECO:0007669"/>
    <property type="project" value="UniProtKB-KW"/>
</dbReference>
<dbReference type="PANTHER" id="PTHR47019:SF1">
    <property type="entry name" value="LIPID II FLIPPASE MURJ"/>
    <property type="match status" value="1"/>
</dbReference>
<feature type="transmembrane region" description="Helical" evidence="9">
    <location>
        <begin position="327"/>
        <end position="346"/>
    </location>
</feature>
<keyword evidence="5" id="KW-0573">Peptidoglycan synthesis</keyword>
<feature type="compositionally biased region" description="Low complexity" evidence="8">
    <location>
        <begin position="650"/>
        <end position="661"/>
    </location>
</feature>
<evidence type="ECO:0000313" key="10">
    <source>
        <dbReference type="EMBL" id="TQJ13005.1"/>
    </source>
</evidence>
<feature type="transmembrane region" description="Helical" evidence="9">
    <location>
        <begin position="93"/>
        <end position="117"/>
    </location>
</feature>
<reference evidence="10 11" key="1">
    <citation type="submission" date="2019-06" db="EMBL/GenBank/DDBJ databases">
        <title>Sequencing the genomes of 1000 actinobacteria strains.</title>
        <authorList>
            <person name="Klenk H.-P."/>
        </authorList>
    </citation>
    <scope>NUCLEOTIDE SEQUENCE [LARGE SCALE GENOMIC DNA]</scope>
    <source>
        <strain evidence="10 11">DSM 19828</strain>
    </source>
</reference>
<dbReference type="AlphaFoldDB" id="A0A542ECG7"/>
<feature type="transmembrane region" description="Helical" evidence="9">
    <location>
        <begin position="56"/>
        <end position="73"/>
    </location>
</feature>
<feature type="transmembrane region" description="Helical" evidence="9">
    <location>
        <begin position="493"/>
        <end position="510"/>
    </location>
</feature>
<organism evidence="10 11">
    <name type="scientific">Yimella lutea</name>
    <dbReference type="NCBI Taxonomy" id="587872"/>
    <lineage>
        <taxon>Bacteria</taxon>
        <taxon>Bacillati</taxon>
        <taxon>Actinomycetota</taxon>
        <taxon>Actinomycetes</taxon>
        <taxon>Micrococcales</taxon>
        <taxon>Dermacoccaceae</taxon>
        <taxon>Yimella</taxon>
    </lineage>
</organism>
<dbReference type="CDD" id="cd13973">
    <property type="entry name" value="PK_MviN-like"/>
    <property type="match status" value="1"/>
</dbReference>
<dbReference type="OrthoDB" id="9786339at2"/>
<feature type="region of interest" description="Disordered" evidence="8">
    <location>
        <begin position="579"/>
        <end position="677"/>
    </location>
</feature>
<evidence type="ECO:0000256" key="5">
    <source>
        <dbReference type="ARBA" id="ARBA00022984"/>
    </source>
</evidence>
<feature type="transmembrane region" description="Helical" evidence="9">
    <location>
        <begin position="460"/>
        <end position="481"/>
    </location>
</feature>
<feature type="compositionally biased region" description="Basic and acidic residues" evidence="8">
    <location>
        <begin position="614"/>
        <end position="626"/>
    </location>
</feature>
<dbReference type="PANTHER" id="PTHR47019">
    <property type="entry name" value="LIPID II FLIPPASE MURJ"/>
    <property type="match status" value="1"/>
</dbReference>
<feature type="region of interest" description="Disordered" evidence="8">
    <location>
        <begin position="868"/>
        <end position="889"/>
    </location>
</feature>
<feature type="transmembrane region" description="Helical" evidence="9">
    <location>
        <begin position="129"/>
        <end position="150"/>
    </location>
</feature>
<evidence type="ECO:0000256" key="8">
    <source>
        <dbReference type="SAM" id="MobiDB-lite"/>
    </source>
</evidence>
<comment type="caution">
    <text evidence="10">The sequence shown here is derived from an EMBL/GenBank/DDBJ whole genome shotgun (WGS) entry which is preliminary data.</text>
</comment>
<evidence type="ECO:0000256" key="3">
    <source>
        <dbReference type="ARBA" id="ARBA00022692"/>
    </source>
</evidence>